<reference evidence="5" key="1">
    <citation type="journal article" date="2020" name="Nat. Commun.">
        <title>Genome assembly of wild tea tree DASZ reveals pedigree and selection history of tea varieties.</title>
        <authorList>
            <person name="Zhang W."/>
            <person name="Zhang Y."/>
            <person name="Qiu H."/>
            <person name="Guo Y."/>
            <person name="Wan H."/>
            <person name="Zhang X."/>
            <person name="Scossa F."/>
            <person name="Alseekh S."/>
            <person name="Zhang Q."/>
            <person name="Wang P."/>
            <person name="Xu L."/>
            <person name="Schmidt M.H."/>
            <person name="Jia X."/>
            <person name="Li D."/>
            <person name="Zhu A."/>
            <person name="Guo F."/>
            <person name="Chen W."/>
            <person name="Ni D."/>
            <person name="Usadel B."/>
            <person name="Fernie A.R."/>
            <person name="Wen W."/>
        </authorList>
    </citation>
    <scope>NUCLEOTIDE SEQUENCE [LARGE SCALE GENOMIC DNA]</scope>
    <source>
        <strain evidence="5">cv. G240</strain>
    </source>
</reference>
<keyword evidence="5" id="KW-1185">Reference proteome</keyword>
<dbReference type="PROSITE" id="PS51375">
    <property type="entry name" value="PPR"/>
    <property type="match status" value="2"/>
</dbReference>
<dbReference type="AlphaFoldDB" id="A0A7J7G9R6"/>
<dbReference type="PANTHER" id="PTHR47874:SF4">
    <property type="entry name" value="EXPRESSED PROTEIN"/>
    <property type="match status" value="1"/>
</dbReference>
<dbReference type="Pfam" id="PF13812">
    <property type="entry name" value="PPR_3"/>
    <property type="match status" value="1"/>
</dbReference>
<dbReference type="InterPro" id="IPR044179">
    <property type="entry name" value="PPR5-like"/>
</dbReference>
<evidence type="ECO:0000256" key="1">
    <source>
        <dbReference type="ARBA" id="ARBA00007626"/>
    </source>
</evidence>
<organism evidence="4 5">
    <name type="scientific">Camellia sinensis</name>
    <name type="common">Tea plant</name>
    <name type="synonym">Thea sinensis</name>
    <dbReference type="NCBI Taxonomy" id="4442"/>
    <lineage>
        <taxon>Eukaryota</taxon>
        <taxon>Viridiplantae</taxon>
        <taxon>Streptophyta</taxon>
        <taxon>Embryophyta</taxon>
        <taxon>Tracheophyta</taxon>
        <taxon>Spermatophyta</taxon>
        <taxon>Magnoliopsida</taxon>
        <taxon>eudicotyledons</taxon>
        <taxon>Gunneridae</taxon>
        <taxon>Pentapetalae</taxon>
        <taxon>asterids</taxon>
        <taxon>Ericales</taxon>
        <taxon>Theaceae</taxon>
        <taxon>Camellia</taxon>
    </lineage>
</organism>
<evidence type="ECO:0008006" key="6">
    <source>
        <dbReference type="Google" id="ProtNLM"/>
    </source>
</evidence>
<dbReference type="Pfam" id="PF01535">
    <property type="entry name" value="PPR"/>
    <property type="match status" value="1"/>
</dbReference>
<dbReference type="Gene3D" id="1.25.40.10">
    <property type="entry name" value="Tetratricopeptide repeat domain"/>
    <property type="match status" value="2"/>
</dbReference>
<sequence>MFVFIWSSRRSQLRTLPQDLRTRLFSDWFCTKHLCFALERQGMPCEASPHITGHGQRPPAGVLLPSAIYIAGRHCLLPDQRLFLRFLSCFELKEAVGASSLKKDNKVVARKGLWLSRRPQSFLPIPWKNCCGLIRFHSNSSSSSLVTRLIEAPNSRIKATLDAEEDNDLTLKSFDFSWDALLDSLFSSSPHKARLVLEWRLEKILKDKERNPGCYSELISMCGKIKNVPLAMQVFTSMEANGIEPTSGIFNALILTCLSSANVITALSLYEVMENSDGYKPNSETYNAFISAFANLGNDKAMQAWYSARNTAGFSADLQTYKSLISGFAKLKKYDAVESFYEEMVLSGITPNVPILEMVLGGICEQRNLIKIKDFLKFILDGGWKINGIMAEKLVGLYYDLGKVEEMEEMLTTLMKSSQGLKTLSPVHLGIIRMYAMLDRLDDVEYSVGRMLRQGISFKCPEDVDKVICSYFRQAAYDRLELFLECIRSSFKLTRSNYDLLVAGYRRAGLSVKLDVVMNDMKLAGFL</sequence>
<proteinExistence type="inferred from homology"/>
<feature type="repeat" description="PPR" evidence="3">
    <location>
        <begin position="317"/>
        <end position="351"/>
    </location>
</feature>
<gene>
    <name evidence="4" type="ORF">HYC85_027297</name>
</gene>
<dbReference type="InterPro" id="IPR011990">
    <property type="entry name" value="TPR-like_helical_dom_sf"/>
</dbReference>
<keyword evidence="2" id="KW-0677">Repeat</keyword>
<evidence type="ECO:0000313" key="4">
    <source>
        <dbReference type="EMBL" id="KAF5936168.1"/>
    </source>
</evidence>
<protein>
    <recommendedName>
        <fullName evidence="6">Pentacotripeptide-repeat region of PRORP domain-containing protein</fullName>
    </recommendedName>
</protein>
<evidence type="ECO:0000256" key="3">
    <source>
        <dbReference type="PROSITE-ProRule" id="PRU00708"/>
    </source>
</evidence>
<comment type="similarity">
    <text evidence="1">Belongs to the PPR family. P subfamily.</text>
</comment>
<evidence type="ECO:0000256" key="2">
    <source>
        <dbReference type="ARBA" id="ARBA00022737"/>
    </source>
</evidence>
<feature type="repeat" description="PPR" evidence="3">
    <location>
        <begin position="211"/>
        <end position="245"/>
    </location>
</feature>
<dbReference type="PANTHER" id="PTHR47874">
    <property type="entry name" value="EXPRESSED PROTEIN"/>
    <property type="match status" value="1"/>
</dbReference>
<dbReference type="NCBIfam" id="TIGR00756">
    <property type="entry name" value="PPR"/>
    <property type="match status" value="2"/>
</dbReference>
<evidence type="ECO:0000313" key="5">
    <source>
        <dbReference type="Proteomes" id="UP000593564"/>
    </source>
</evidence>
<name>A0A7J7G9R6_CAMSI</name>
<accession>A0A7J7G9R6</accession>
<comment type="caution">
    <text evidence="4">The sequence shown here is derived from an EMBL/GenBank/DDBJ whole genome shotgun (WGS) entry which is preliminary data.</text>
</comment>
<dbReference type="InterPro" id="IPR002885">
    <property type="entry name" value="PPR_rpt"/>
</dbReference>
<dbReference type="GO" id="GO:0003729">
    <property type="term" value="F:mRNA binding"/>
    <property type="evidence" value="ECO:0007669"/>
    <property type="project" value="InterPro"/>
</dbReference>
<reference evidence="4 5" key="2">
    <citation type="submission" date="2020-07" db="EMBL/GenBank/DDBJ databases">
        <title>Genome assembly of wild tea tree DASZ reveals pedigree and selection history of tea varieties.</title>
        <authorList>
            <person name="Zhang W."/>
        </authorList>
    </citation>
    <scope>NUCLEOTIDE SEQUENCE [LARGE SCALE GENOMIC DNA]</scope>
    <source>
        <strain evidence="5">cv. G240</strain>
        <tissue evidence="4">Leaf</tissue>
    </source>
</reference>
<dbReference type="EMBL" id="JACBKZ010000013">
    <property type="protein sequence ID" value="KAF5936168.1"/>
    <property type="molecule type" value="Genomic_DNA"/>
</dbReference>
<dbReference type="Proteomes" id="UP000593564">
    <property type="component" value="Unassembled WGS sequence"/>
</dbReference>